<proteinExistence type="inferred from homology"/>
<evidence type="ECO:0000256" key="5">
    <source>
        <dbReference type="ARBA" id="ARBA00022692"/>
    </source>
</evidence>
<keyword evidence="5 8" id="KW-0812">Transmembrane</keyword>
<feature type="transmembrane region" description="Helical" evidence="8">
    <location>
        <begin position="6"/>
        <end position="25"/>
    </location>
</feature>
<feature type="transmembrane region" description="Helical" evidence="8">
    <location>
        <begin position="283"/>
        <end position="305"/>
    </location>
</feature>
<evidence type="ECO:0000313" key="9">
    <source>
        <dbReference type="EMBL" id="UWP58894.1"/>
    </source>
</evidence>
<keyword evidence="3" id="KW-0813">Transport</keyword>
<keyword evidence="6 8" id="KW-1133">Transmembrane helix</keyword>
<name>A0ABY5VES9_9FIRM</name>
<dbReference type="PANTHER" id="PTHR36838:SF1">
    <property type="entry name" value="SLR1864 PROTEIN"/>
    <property type="match status" value="1"/>
</dbReference>
<evidence type="ECO:0000256" key="2">
    <source>
        <dbReference type="ARBA" id="ARBA00010145"/>
    </source>
</evidence>
<gene>
    <name evidence="9" type="ORF">NQ502_16190</name>
</gene>
<evidence type="ECO:0000313" key="10">
    <source>
        <dbReference type="Proteomes" id="UP001060164"/>
    </source>
</evidence>
<feature type="transmembrane region" description="Helical" evidence="8">
    <location>
        <begin position="127"/>
        <end position="144"/>
    </location>
</feature>
<reference evidence="9" key="1">
    <citation type="journal article" date="2022" name="Cell">
        <title>Design, construction, and in vivo augmentation of a complex gut microbiome.</title>
        <authorList>
            <person name="Cheng A.G."/>
            <person name="Ho P.Y."/>
            <person name="Aranda-Diaz A."/>
            <person name="Jain S."/>
            <person name="Yu F.B."/>
            <person name="Meng X."/>
            <person name="Wang M."/>
            <person name="Iakiviak M."/>
            <person name="Nagashima K."/>
            <person name="Zhao A."/>
            <person name="Murugkar P."/>
            <person name="Patil A."/>
            <person name="Atabakhsh K."/>
            <person name="Weakley A."/>
            <person name="Yan J."/>
            <person name="Brumbaugh A.R."/>
            <person name="Higginbottom S."/>
            <person name="Dimas A."/>
            <person name="Shiver A.L."/>
            <person name="Deutschbauer A."/>
            <person name="Neff N."/>
            <person name="Sonnenburg J.L."/>
            <person name="Huang K.C."/>
            <person name="Fischbach M.A."/>
        </authorList>
    </citation>
    <scope>NUCLEOTIDE SEQUENCE</scope>
    <source>
        <strain evidence="9">DSM 19829</strain>
    </source>
</reference>
<feature type="transmembrane region" description="Helical" evidence="8">
    <location>
        <begin position="68"/>
        <end position="89"/>
    </location>
</feature>
<feature type="transmembrane region" description="Helical" evidence="8">
    <location>
        <begin position="101"/>
        <end position="121"/>
    </location>
</feature>
<sequence length="306" mass="33204">MMSTWIVFQQMLVVFILIAVGFFMFRSGRFSHTASKDLSGLITNVCNPAIMIGSAFGDHAGTTGQDLLTAVLAAVVMYAVLLVLGWLLPRILRVSKPEQKFYSMMTVYGNIGFIGIPLVSAVLGSSALIYLSVFILMFNILIYTHGMQLITSDVQGGGFQWRRMINVGTISGMLTVIIFLLDPPVHQVISDSVSYIGGCTTFLSMLVLGGSIANMSAKEVFGDKKLYLFAAIRFFLIPAAAAVALKPLIANDLIREITVFCLAFPVANMPLMLAQEYNADTKLLARGIILTTLLSIFSVTLSAGFI</sequence>
<dbReference type="InterPro" id="IPR004776">
    <property type="entry name" value="Mem_transp_PIN-like"/>
</dbReference>
<keyword evidence="7 8" id="KW-0472">Membrane</keyword>
<comment type="subcellular location">
    <subcellularLocation>
        <location evidence="1">Cell membrane</location>
        <topology evidence="1">Multi-pass membrane protein</topology>
    </subcellularLocation>
</comment>
<dbReference type="Gene3D" id="1.20.1530.20">
    <property type="match status" value="1"/>
</dbReference>
<dbReference type="Pfam" id="PF03547">
    <property type="entry name" value="Mem_trans"/>
    <property type="match status" value="2"/>
</dbReference>
<evidence type="ECO:0000256" key="7">
    <source>
        <dbReference type="ARBA" id="ARBA00023136"/>
    </source>
</evidence>
<dbReference type="EMBL" id="CP102290">
    <property type="protein sequence ID" value="UWP58894.1"/>
    <property type="molecule type" value="Genomic_DNA"/>
</dbReference>
<accession>A0ABY5VES9</accession>
<feature type="transmembrane region" description="Helical" evidence="8">
    <location>
        <begin position="226"/>
        <end position="245"/>
    </location>
</feature>
<evidence type="ECO:0000256" key="6">
    <source>
        <dbReference type="ARBA" id="ARBA00022989"/>
    </source>
</evidence>
<protein>
    <submittedName>
        <fullName evidence="9">AEC family transporter</fullName>
    </submittedName>
</protein>
<feature type="transmembrane region" description="Helical" evidence="8">
    <location>
        <begin position="193"/>
        <end position="214"/>
    </location>
</feature>
<evidence type="ECO:0000256" key="4">
    <source>
        <dbReference type="ARBA" id="ARBA00022475"/>
    </source>
</evidence>
<dbReference type="PANTHER" id="PTHR36838">
    <property type="entry name" value="AUXIN EFFLUX CARRIER FAMILY PROTEIN"/>
    <property type="match status" value="1"/>
</dbReference>
<keyword evidence="4" id="KW-1003">Cell membrane</keyword>
<feature type="transmembrane region" description="Helical" evidence="8">
    <location>
        <begin position="37"/>
        <end position="56"/>
    </location>
</feature>
<feature type="transmembrane region" description="Helical" evidence="8">
    <location>
        <begin position="164"/>
        <end position="181"/>
    </location>
</feature>
<comment type="similarity">
    <text evidence="2">Belongs to the auxin efflux carrier (TC 2.A.69) family.</text>
</comment>
<evidence type="ECO:0000256" key="8">
    <source>
        <dbReference type="SAM" id="Phobius"/>
    </source>
</evidence>
<dbReference type="Proteomes" id="UP001060164">
    <property type="component" value="Chromosome"/>
</dbReference>
<evidence type="ECO:0000256" key="1">
    <source>
        <dbReference type="ARBA" id="ARBA00004651"/>
    </source>
</evidence>
<dbReference type="InterPro" id="IPR038770">
    <property type="entry name" value="Na+/solute_symporter_sf"/>
</dbReference>
<organism evidence="9 10">
    <name type="scientific">Ruminococcus gauvreauii</name>
    <dbReference type="NCBI Taxonomy" id="438033"/>
    <lineage>
        <taxon>Bacteria</taxon>
        <taxon>Bacillati</taxon>
        <taxon>Bacillota</taxon>
        <taxon>Clostridia</taxon>
        <taxon>Eubacteriales</taxon>
        <taxon>Oscillospiraceae</taxon>
        <taxon>Ruminococcus</taxon>
    </lineage>
</organism>
<dbReference type="RefSeq" id="WP_028527357.1">
    <property type="nucleotide sequence ID" value="NZ_CABLBR010000001.1"/>
</dbReference>
<evidence type="ECO:0000256" key="3">
    <source>
        <dbReference type="ARBA" id="ARBA00022448"/>
    </source>
</evidence>
<keyword evidence="10" id="KW-1185">Reference proteome</keyword>